<dbReference type="EMBL" id="FNRK01000003">
    <property type="protein sequence ID" value="SEA06128.1"/>
    <property type="molecule type" value="Genomic_DNA"/>
</dbReference>
<proteinExistence type="predicted"/>
<dbReference type="Proteomes" id="UP000199394">
    <property type="component" value="Unassembled WGS sequence"/>
</dbReference>
<evidence type="ECO:0000313" key="1">
    <source>
        <dbReference type="EMBL" id="SEA06128.1"/>
    </source>
</evidence>
<evidence type="ECO:0000313" key="2">
    <source>
        <dbReference type="Proteomes" id="UP000199394"/>
    </source>
</evidence>
<name>A0A1H3Y5K8_9FIRM</name>
<dbReference type="AlphaFoldDB" id="A0A1H3Y5K8"/>
<organism evidence="1 2">
    <name type="scientific">Eubacterium aggregans</name>
    <dbReference type="NCBI Taxonomy" id="81409"/>
    <lineage>
        <taxon>Bacteria</taxon>
        <taxon>Bacillati</taxon>
        <taxon>Bacillota</taxon>
        <taxon>Clostridia</taxon>
        <taxon>Eubacteriales</taxon>
        <taxon>Eubacteriaceae</taxon>
        <taxon>Eubacterium</taxon>
    </lineage>
</organism>
<sequence length="856" mass="88811">MGQKLGSIDIDLILNSKQFNTALMGVNTKCKSAANGIVSSLSGVGGSATAMGSEVSAGAGLAGTAMAAGCAAIVAAAAAAVTAIVSISASGIQLASDLNEVQNVVEVTYGGMTQKVNEFAYAAKDAYGLSETMAKKYMGTYGAMSKSFGYTTSQAEQMSEVLTGLTGDVASFYNISQDEAYTKLKSVFTGETESLKDLGVVMTQNALDQYALQNGYGKTTSKMSEQEKVALRLAFVTDKLSASQGDYARTSDGWANQVRKLSLEWDEFKANLGQLLIVVLLPLLKTLNAILSTINGMVRKVKELWAAITGKEVSQAVDDVSDSVGNIGDTTEDVGDTVDDTVKDIKKTILGFDELNVLQDQLSDLDDDIGDTGGDITLPSVTPGDGDGSSYDGIIAAIGKAGDKADQFKGKMDAALDPQPVYVYEDSLEAIEARLKDLLDQVGVVGARLKEAFQIPQLSPVPVPGLDLTEFNESVDLYQAPIAAPVIEQAFVPGLDLVTAFEPSLALAKWDVDNFTLGTQTEFTTWAIVVAGLSAVLAGQIQGNLVGAWTIIQGAQTLATATMIANAQNFGLQTQTAFNTAMAVVSSSVQNGMASARDAYNYGTSYMMTQAASWSVAMITKAQMTGNGIKSYVQSGVSSAQSAVSGFVSSSVSSFASWQSSITSKAQSAWMGVVSAISGAISTVQGMINNVISAAQNAIATVKNAVSTYSSYWQKGAQTMGGTGPAIAKSAAIGAGVGGIALSGAGLISSIGGALGSLGSLIPAFASGGYVKANSPQLAMIGDNTSQGEIIAPEDKMMAVMMQALSQFAGQNNNTQASNQPVQLIVQLGDYTFINTIVDMINNESRRTGQPLIITT</sequence>
<evidence type="ECO:0008006" key="3">
    <source>
        <dbReference type="Google" id="ProtNLM"/>
    </source>
</evidence>
<keyword evidence="2" id="KW-1185">Reference proteome</keyword>
<accession>A0A1H3Y5K8</accession>
<dbReference type="STRING" id="81409.SAMN04515656_10347"/>
<dbReference type="OrthoDB" id="9780715at2"/>
<reference evidence="1 2" key="1">
    <citation type="submission" date="2016-10" db="EMBL/GenBank/DDBJ databases">
        <authorList>
            <person name="de Groot N.N."/>
        </authorList>
    </citation>
    <scope>NUCLEOTIDE SEQUENCE [LARGE SCALE GENOMIC DNA]</scope>
    <source>
        <strain evidence="1 2">SR12</strain>
    </source>
</reference>
<dbReference type="RefSeq" id="WP_090304703.1">
    <property type="nucleotide sequence ID" value="NZ_FNRK01000003.1"/>
</dbReference>
<protein>
    <recommendedName>
        <fullName evidence="3">Phage-related protein</fullName>
    </recommendedName>
</protein>
<gene>
    <name evidence="1" type="ORF">SAMN04515656_10347</name>
</gene>